<comment type="caution">
    <text evidence="1">The sequence shown here is derived from an EMBL/GenBank/DDBJ whole genome shotgun (WGS) entry which is preliminary data.</text>
</comment>
<protein>
    <submittedName>
        <fullName evidence="1">DUF2384 domain-containing protein</fullName>
    </submittedName>
</protein>
<accession>A0ABR8N837</accession>
<proteinExistence type="predicted"/>
<name>A0ABR8N837_9ACTN</name>
<dbReference type="EMBL" id="JACXYZ010000001">
    <property type="protein sequence ID" value="MBD3924305.1"/>
    <property type="molecule type" value="Genomic_DNA"/>
</dbReference>
<dbReference type="Proteomes" id="UP000618818">
    <property type="component" value="Unassembled WGS sequence"/>
</dbReference>
<organism evidence="1 2">
    <name type="scientific">Nocardioides cavernae</name>
    <dbReference type="NCBI Taxonomy" id="1921566"/>
    <lineage>
        <taxon>Bacteria</taxon>
        <taxon>Bacillati</taxon>
        <taxon>Actinomycetota</taxon>
        <taxon>Actinomycetes</taxon>
        <taxon>Propionibacteriales</taxon>
        <taxon>Nocardioidaceae</taxon>
        <taxon>Nocardioides</taxon>
    </lineage>
</organism>
<evidence type="ECO:0000313" key="2">
    <source>
        <dbReference type="Proteomes" id="UP000618818"/>
    </source>
</evidence>
<gene>
    <name evidence="1" type="ORF">IEZ26_06700</name>
</gene>
<sequence length="118" mass="12754">MADLVGPFYSAESVAARLDGDGACPSGMEGILALLSVDTADGTTLYPTFQFGTDGRVRSELNPLLRIVAGGPAWSAAVWLRTPNEQLDWLTPECAVANPDYRRVAEMLARAWLSRFHA</sequence>
<keyword evidence="2" id="KW-1185">Reference proteome</keyword>
<evidence type="ECO:0000313" key="1">
    <source>
        <dbReference type="EMBL" id="MBD3924305.1"/>
    </source>
</evidence>
<dbReference type="RefSeq" id="WP_191194087.1">
    <property type="nucleotide sequence ID" value="NZ_JACXYZ010000001.1"/>
</dbReference>
<reference evidence="1 2" key="1">
    <citation type="submission" date="2020-09" db="EMBL/GenBank/DDBJ databases">
        <title>novel species in genus Nocardioides.</title>
        <authorList>
            <person name="Zhang G."/>
        </authorList>
    </citation>
    <scope>NUCLEOTIDE SEQUENCE [LARGE SCALE GENOMIC DNA]</scope>
    <source>
        <strain evidence="1 2">KCTC 39551</strain>
    </source>
</reference>